<evidence type="ECO:0000256" key="1">
    <source>
        <dbReference type="ARBA" id="ARBA00023015"/>
    </source>
</evidence>
<keyword evidence="2" id="KW-0238">DNA-binding</keyword>
<dbReference type="InterPro" id="IPR000524">
    <property type="entry name" value="Tscrpt_reg_HTH_GntR"/>
</dbReference>
<dbReference type="Pfam" id="PF07702">
    <property type="entry name" value="UTRA"/>
    <property type="match status" value="1"/>
</dbReference>
<dbReference type="PROSITE" id="PS50949">
    <property type="entry name" value="HTH_GNTR"/>
    <property type="match status" value="1"/>
</dbReference>
<dbReference type="Pfam" id="PF00392">
    <property type="entry name" value="GntR"/>
    <property type="match status" value="1"/>
</dbReference>
<dbReference type="InterPro" id="IPR011663">
    <property type="entry name" value="UTRA"/>
</dbReference>
<dbReference type="InterPro" id="IPR028978">
    <property type="entry name" value="Chorismate_lyase_/UTRA_dom_sf"/>
</dbReference>
<keyword evidence="6" id="KW-1185">Reference proteome</keyword>
<dbReference type="SMART" id="SM00866">
    <property type="entry name" value="UTRA"/>
    <property type="match status" value="1"/>
</dbReference>
<dbReference type="SMART" id="SM00345">
    <property type="entry name" value="HTH_GNTR"/>
    <property type="match status" value="1"/>
</dbReference>
<dbReference type="SUPFAM" id="SSF64288">
    <property type="entry name" value="Chorismate lyase-like"/>
    <property type="match status" value="1"/>
</dbReference>
<dbReference type="CDD" id="cd07377">
    <property type="entry name" value="WHTH_GntR"/>
    <property type="match status" value="1"/>
</dbReference>
<keyword evidence="1" id="KW-0805">Transcription regulation</keyword>
<evidence type="ECO:0000256" key="3">
    <source>
        <dbReference type="ARBA" id="ARBA00023163"/>
    </source>
</evidence>
<evidence type="ECO:0000256" key="2">
    <source>
        <dbReference type="ARBA" id="ARBA00023125"/>
    </source>
</evidence>
<evidence type="ECO:0000313" key="6">
    <source>
        <dbReference type="Proteomes" id="UP000680279"/>
    </source>
</evidence>
<dbReference type="InterPro" id="IPR036388">
    <property type="entry name" value="WH-like_DNA-bd_sf"/>
</dbReference>
<dbReference type="InterPro" id="IPR036390">
    <property type="entry name" value="WH_DNA-bd_sf"/>
</dbReference>
<proteinExistence type="predicted"/>
<evidence type="ECO:0000259" key="4">
    <source>
        <dbReference type="PROSITE" id="PS50949"/>
    </source>
</evidence>
<dbReference type="Proteomes" id="UP000680279">
    <property type="component" value="Unassembled WGS sequence"/>
</dbReference>
<dbReference type="RefSeq" id="WP_018705345.1">
    <property type="nucleotide sequence ID" value="NZ_BOQT01000001.1"/>
</dbReference>
<dbReference type="PANTHER" id="PTHR44846">
    <property type="entry name" value="MANNOSYL-D-GLYCERATE TRANSPORT/METABOLISM SYSTEM REPRESSOR MNGR-RELATED"/>
    <property type="match status" value="1"/>
</dbReference>
<comment type="caution">
    <text evidence="5">The sequence shown here is derived from an EMBL/GenBank/DDBJ whole genome shotgun (WGS) entry which is preliminary data.</text>
</comment>
<evidence type="ECO:0000313" key="5">
    <source>
        <dbReference type="EMBL" id="GIN19150.1"/>
    </source>
</evidence>
<gene>
    <name evidence="5" type="primary">dasR</name>
    <name evidence="5" type="ORF">J1TS3_02840</name>
</gene>
<dbReference type="PANTHER" id="PTHR44846:SF17">
    <property type="entry name" value="GNTR-FAMILY TRANSCRIPTIONAL REGULATOR"/>
    <property type="match status" value="1"/>
</dbReference>
<dbReference type="InterPro" id="IPR050679">
    <property type="entry name" value="Bact_HTH_transcr_reg"/>
</dbReference>
<sequence>MRVNKFQKQTAVQHAIKNLRKFILHLNEEDKLPSEAKLASELGVSRLTVREALTVLEIEGYITKNQGSSTMVTTFARKLTGQIDRSGELGRFITESGYQVKVDCIAYSWEPCTAEQGIALNISPGEELLVIEKRFLADSMPAAYCINRIPGRYMDQVEFSEENLDENIFTFLEENCDLAFSHDFMEIIPSMTDEKLSDFLDLKVNTPLLRFDITKYNLDGQPVMYNTEFYVHDLIKFTAARTTSYV</sequence>
<dbReference type="SUPFAM" id="SSF46785">
    <property type="entry name" value="Winged helix' DNA-binding domain"/>
    <property type="match status" value="1"/>
</dbReference>
<feature type="domain" description="HTH gntR-type" evidence="4">
    <location>
        <begin position="9"/>
        <end position="75"/>
    </location>
</feature>
<dbReference type="Gene3D" id="3.40.1410.10">
    <property type="entry name" value="Chorismate lyase-like"/>
    <property type="match status" value="1"/>
</dbReference>
<reference evidence="5 6" key="1">
    <citation type="submission" date="2021-03" db="EMBL/GenBank/DDBJ databases">
        <title>Antimicrobial resistance genes in bacteria isolated from Japanese honey, and their potential for conferring macrolide and lincosamide resistance in the American foulbrood pathogen Paenibacillus larvae.</title>
        <authorList>
            <person name="Okamoto M."/>
            <person name="Kumagai M."/>
            <person name="Kanamori H."/>
            <person name="Takamatsu D."/>
        </authorList>
    </citation>
    <scope>NUCLEOTIDE SEQUENCE [LARGE SCALE GENOMIC DNA]</scope>
    <source>
        <strain evidence="5 6">J1TS3</strain>
    </source>
</reference>
<organism evidence="5 6">
    <name type="scientific">Siminovitchia fordii</name>
    <dbReference type="NCBI Taxonomy" id="254759"/>
    <lineage>
        <taxon>Bacteria</taxon>
        <taxon>Bacillati</taxon>
        <taxon>Bacillota</taxon>
        <taxon>Bacilli</taxon>
        <taxon>Bacillales</taxon>
        <taxon>Bacillaceae</taxon>
        <taxon>Siminovitchia</taxon>
    </lineage>
</organism>
<dbReference type="PRINTS" id="PR00035">
    <property type="entry name" value="HTHGNTR"/>
</dbReference>
<dbReference type="Gene3D" id="1.10.10.10">
    <property type="entry name" value="Winged helix-like DNA-binding domain superfamily/Winged helix DNA-binding domain"/>
    <property type="match status" value="1"/>
</dbReference>
<keyword evidence="3" id="KW-0804">Transcription</keyword>
<accession>A0ABQ4K043</accession>
<dbReference type="EMBL" id="BOQT01000001">
    <property type="protein sequence ID" value="GIN19150.1"/>
    <property type="molecule type" value="Genomic_DNA"/>
</dbReference>
<name>A0ABQ4K043_9BACI</name>
<protein>
    <submittedName>
        <fullName evidence="5">GntR family transcriptional regulator</fullName>
    </submittedName>
</protein>